<feature type="compositionally biased region" description="Polar residues" evidence="1">
    <location>
        <begin position="1"/>
        <end position="40"/>
    </location>
</feature>
<name>A0ABN9GYA0_9NEOB</name>
<comment type="caution">
    <text evidence="2">The sequence shown here is derived from an EMBL/GenBank/DDBJ whole genome shotgun (WGS) entry which is preliminary data.</text>
</comment>
<protein>
    <submittedName>
        <fullName evidence="2">Uncharacterized protein</fullName>
    </submittedName>
</protein>
<dbReference type="EMBL" id="CATNWA010019567">
    <property type="protein sequence ID" value="CAI9613909.1"/>
    <property type="molecule type" value="Genomic_DNA"/>
</dbReference>
<feature type="region of interest" description="Disordered" evidence="1">
    <location>
        <begin position="1"/>
        <end position="90"/>
    </location>
</feature>
<organism evidence="2 3">
    <name type="scientific">Staurois parvus</name>
    <dbReference type="NCBI Taxonomy" id="386267"/>
    <lineage>
        <taxon>Eukaryota</taxon>
        <taxon>Metazoa</taxon>
        <taxon>Chordata</taxon>
        <taxon>Craniata</taxon>
        <taxon>Vertebrata</taxon>
        <taxon>Euteleostomi</taxon>
        <taxon>Amphibia</taxon>
        <taxon>Batrachia</taxon>
        <taxon>Anura</taxon>
        <taxon>Neobatrachia</taxon>
        <taxon>Ranoidea</taxon>
        <taxon>Ranidae</taxon>
        <taxon>Staurois</taxon>
    </lineage>
</organism>
<dbReference type="Proteomes" id="UP001162483">
    <property type="component" value="Unassembled WGS sequence"/>
</dbReference>
<keyword evidence="3" id="KW-1185">Reference proteome</keyword>
<evidence type="ECO:0000313" key="2">
    <source>
        <dbReference type="EMBL" id="CAI9613909.1"/>
    </source>
</evidence>
<proteinExistence type="predicted"/>
<sequence length="90" mass="10176">MRGQTGTFGLVTAEQTVQSGRQKNNRSQAGFSNRRSGNQDQTDRIVRTSQGSEQREDSSIRNRLGRQQGNQEYRTIRNTGTGNKTIRRFG</sequence>
<gene>
    <name evidence="2" type="ORF">SPARVUS_LOCUS14978114</name>
</gene>
<reference evidence="2" key="1">
    <citation type="submission" date="2023-05" db="EMBL/GenBank/DDBJ databases">
        <authorList>
            <person name="Stuckert A."/>
        </authorList>
    </citation>
    <scope>NUCLEOTIDE SEQUENCE</scope>
</reference>
<feature type="non-terminal residue" evidence="2">
    <location>
        <position position="90"/>
    </location>
</feature>
<evidence type="ECO:0000256" key="1">
    <source>
        <dbReference type="SAM" id="MobiDB-lite"/>
    </source>
</evidence>
<feature type="compositionally biased region" description="Polar residues" evidence="1">
    <location>
        <begin position="65"/>
        <end position="84"/>
    </location>
</feature>
<evidence type="ECO:0000313" key="3">
    <source>
        <dbReference type="Proteomes" id="UP001162483"/>
    </source>
</evidence>
<accession>A0ABN9GYA0</accession>